<comment type="similarity">
    <text evidence="1">Belongs to the 'phage' integrase family.</text>
</comment>
<dbReference type="InterPro" id="IPR011010">
    <property type="entry name" value="DNA_brk_join_enz"/>
</dbReference>
<dbReference type="InterPro" id="IPR004107">
    <property type="entry name" value="Integrase_SAM-like_N"/>
</dbReference>
<evidence type="ECO:0000259" key="7">
    <source>
        <dbReference type="PROSITE" id="PS51900"/>
    </source>
</evidence>
<evidence type="ECO:0000313" key="9">
    <source>
        <dbReference type="Proteomes" id="UP001500967"/>
    </source>
</evidence>
<dbReference type="Proteomes" id="UP001500967">
    <property type="component" value="Unassembled WGS sequence"/>
</dbReference>
<dbReference type="CDD" id="cd01189">
    <property type="entry name" value="INT_ICEBs1_C_like"/>
    <property type="match status" value="1"/>
</dbReference>
<feature type="domain" description="Tyr recombinase" evidence="6">
    <location>
        <begin position="168"/>
        <end position="363"/>
    </location>
</feature>
<evidence type="ECO:0000256" key="3">
    <source>
        <dbReference type="ARBA" id="ARBA00023125"/>
    </source>
</evidence>
<dbReference type="PROSITE" id="PS51898">
    <property type="entry name" value="TYR_RECOMBINASE"/>
    <property type="match status" value="1"/>
</dbReference>
<dbReference type="InterPro" id="IPR013762">
    <property type="entry name" value="Integrase-like_cat_sf"/>
</dbReference>
<evidence type="ECO:0000313" key="8">
    <source>
        <dbReference type="EMBL" id="GAA0255799.1"/>
    </source>
</evidence>
<sequence>MAPRKKAKRRFGTTRQLPSGAWQARYTGSDGQRHKAPHTFPTKTAAEEWLVETEADLLRGVWIDPDAGLIPLEEYAEQWIEERGLADRTAELYRAYLRNHISPYLGDVMIGDLKPPRVRSWRATLLNHTGESTVAKVYSLLRAIMNTAEDDELIRRNPCRIRGAGQARTPERPTATLPEVFAIAHKIQPRYEALVLLATFGQLRFGELMALRRADLRVPATGSPVVKVRSAVSQLNSGTQMLKAPKGSEAGVRPVTLPEAIAPELRRHLKHYAEPGDDGRVFVGPKGGTARRSNFNRIWKRALRESGANPELHLHDLRHTGGTLSAQTGATVREVMKRMGHSTTRAAMIYQHATDERDAKIAEALNLMITEARAAADEAEKDPPAA</sequence>
<keyword evidence="3 5" id="KW-0238">DNA-binding</keyword>
<dbReference type="PROSITE" id="PS51900">
    <property type="entry name" value="CB"/>
    <property type="match status" value="1"/>
</dbReference>
<comment type="caution">
    <text evidence="8">The sequence shown here is derived from an EMBL/GenBank/DDBJ whole genome shotgun (WGS) entry which is preliminary data.</text>
</comment>
<keyword evidence="4" id="KW-0233">DNA recombination</keyword>
<dbReference type="PANTHER" id="PTHR30349:SF64">
    <property type="entry name" value="PROPHAGE INTEGRASE INTD-RELATED"/>
    <property type="match status" value="1"/>
</dbReference>
<dbReference type="InterPro" id="IPR058717">
    <property type="entry name" value="Phage_L5_Integrase_N"/>
</dbReference>
<name>A0ABP3EAW4_9ACTN</name>
<dbReference type="InterPro" id="IPR044068">
    <property type="entry name" value="CB"/>
</dbReference>
<feature type="domain" description="Core-binding (CB)" evidence="7">
    <location>
        <begin position="70"/>
        <end position="149"/>
    </location>
</feature>
<protein>
    <submittedName>
        <fullName evidence="8">Site-specific integrase</fullName>
    </submittedName>
</protein>
<evidence type="ECO:0000256" key="4">
    <source>
        <dbReference type="ARBA" id="ARBA00023172"/>
    </source>
</evidence>
<dbReference type="PANTHER" id="PTHR30349">
    <property type="entry name" value="PHAGE INTEGRASE-RELATED"/>
    <property type="match status" value="1"/>
</dbReference>
<keyword evidence="2" id="KW-0229">DNA integration</keyword>
<keyword evidence="9" id="KW-1185">Reference proteome</keyword>
<evidence type="ECO:0000256" key="1">
    <source>
        <dbReference type="ARBA" id="ARBA00008857"/>
    </source>
</evidence>
<gene>
    <name evidence="8" type="ORF">GCM10009539_46280</name>
</gene>
<dbReference type="RefSeq" id="WP_344650973.1">
    <property type="nucleotide sequence ID" value="NZ_BAAAGX010000017.1"/>
</dbReference>
<organism evidence="8 9">
    <name type="scientific">Cryptosporangium japonicum</name>
    <dbReference type="NCBI Taxonomy" id="80872"/>
    <lineage>
        <taxon>Bacteria</taxon>
        <taxon>Bacillati</taxon>
        <taxon>Actinomycetota</taxon>
        <taxon>Actinomycetes</taxon>
        <taxon>Cryptosporangiales</taxon>
        <taxon>Cryptosporangiaceae</taxon>
        <taxon>Cryptosporangium</taxon>
    </lineage>
</organism>
<dbReference type="InterPro" id="IPR010998">
    <property type="entry name" value="Integrase_recombinase_N"/>
</dbReference>
<dbReference type="Gene3D" id="1.10.150.130">
    <property type="match status" value="1"/>
</dbReference>
<dbReference type="SUPFAM" id="SSF56349">
    <property type="entry name" value="DNA breaking-rejoining enzymes"/>
    <property type="match status" value="1"/>
</dbReference>
<dbReference type="Pfam" id="PF14659">
    <property type="entry name" value="Phage_int_SAM_3"/>
    <property type="match status" value="1"/>
</dbReference>
<evidence type="ECO:0000256" key="2">
    <source>
        <dbReference type="ARBA" id="ARBA00022908"/>
    </source>
</evidence>
<dbReference type="Gene3D" id="1.10.443.10">
    <property type="entry name" value="Intergrase catalytic core"/>
    <property type="match status" value="1"/>
</dbReference>
<dbReference type="InterPro" id="IPR002104">
    <property type="entry name" value="Integrase_catalytic"/>
</dbReference>
<accession>A0ABP3EAW4</accession>
<dbReference type="InterPro" id="IPR050090">
    <property type="entry name" value="Tyrosine_recombinase_XerCD"/>
</dbReference>
<reference evidence="9" key="1">
    <citation type="journal article" date="2019" name="Int. J. Syst. Evol. Microbiol.">
        <title>The Global Catalogue of Microorganisms (GCM) 10K type strain sequencing project: providing services to taxonomists for standard genome sequencing and annotation.</title>
        <authorList>
            <consortium name="The Broad Institute Genomics Platform"/>
            <consortium name="The Broad Institute Genome Sequencing Center for Infectious Disease"/>
            <person name="Wu L."/>
            <person name="Ma J."/>
        </authorList>
    </citation>
    <scope>NUCLEOTIDE SEQUENCE [LARGE SCALE GENOMIC DNA]</scope>
    <source>
        <strain evidence="9">JCM 10425</strain>
    </source>
</reference>
<proteinExistence type="inferred from homology"/>
<evidence type="ECO:0000259" key="6">
    <source>
        <dbReference type="PROSITE" id="PS51898"/>
    </source>
</evidence>
<dbReference type="Pfam" id="PF26003">
    <property type="entry name" value="Integrase_N_phage"/>
    <property type="match status" value="1"/>
</dbReference>
<dbReference type="Pfam" id="PF00589">
    <property type="entry name" value="Phage_integrase"/>
    <property type="match status" value="1"/>
</dbReference>
<evidence type="ECO:0000256" key="5">
    <source>
        <dbReference type="PROSITE-ProRule" id="PRU01248"/>
    </source>
</evidence>
<dbReference type="EMBL" id="BAAAGX010000017">
    <property type="protein sequence ID" value="GAA0255799.1"/>
    <property type="molecule type" value="Genomic_DNA"/>
</dbReference>